<dbReference type="InterPro" id="IPR011009">
    <property type="entry name" value="Kinase-like_dom_sf"/>
</dbReference>
<dbReference type="Proteomes" id="UP000534870">
    <property type="component" value="Unassembled WGS sequence"/>
</dbReference>
<evidence type="ECO:0000313" key="1">
    <source>
        <dbReference type="EMBL" id="NVN10966.1"/>
    </source>
</evidence>
<dbReference type="AlphaFoldDB" id="A0A7Y7IW91"/>
<proteinExistence type="predicted"/>
<dbReference type="Pfam" id="PF04655">
    <property type="entry name" value="APH_6_hur"/>
    <property type="match status" value="1"/>
</dbReference>
<name>A0A7Y7IW91_9PROT</name>
<evidence type="ECO:0008006" key="3">
    <source>
        <dbReference type="Google" id="ProtNLM"/>
    </source>
</evidence>
<dbReference type="EMBL" id="JABXXP010000097">
    <property type="protein sequence ID" value="NVN10966.1"/>
    <property type="molecule type" value="Genomic_DNA"/>
</dbReference>
<evidence type="ECO:0000313" key="2">
    <source>
        <dbReference type="Proteomes" id="UP000534870"/>
    </source>
</evidence>
<dbReference type="Gene3D" id="1.10.510.10">
    <property type="entry name" value="Transferase(Phosphotransferase) domain 1"/>
    <property type="match status" value="1"/>
</dbReference>
<comment type="caution">
    <text evidence="1">The sequence shown here is derived from an EMBL/GenBank/DDBJ whole genome shotgun (WGS) entry which is preliminary data.</text>
</comment>
<gene>
    <name evidence="1" type="ORF">HUK84_07385</name>
</gene>
<reference evidence="1 2" key="1">
    <citation type="submission" date="2020-06" db="EMBL/GenBank/DDBJ databases">
        <title>Description of novel acetic acid bacteria.</title>
        <authorList>
            <person name="Sombolestani A."/>
        </authorList>
    </citation>
    <scope>NUCLEOTIDE SEQUENCE [LARGE SCALE GENOMIC DNA]</scope>
    <source>
        <strain evidence="1 2">LMG 31431</strain>
    </source>
</reference>
<dbReference type="InterPro" id="IPR006748">
    <property type="entry name" value="NH2Glyco/OHUrea_AB-resist_kin"/>
</dbReference>
<dbReference type="GO" id="GO:0016773">
    <property type="term" value="F:phosphotransferase activity, alcohol group as acceptor"/>
    <property type="evidence" value="ECO:0007669"/>
    <property type="project" value="InterPro"/>
</dbReference>
<dbReference type="SUPFAM" id="SSF56112">
    <property type="entry name" value="Protein kinase-like (PK-like)"/>
    <property type="match status" value="1"/>
</dbReference>
<sequence>MKIPEDVAVKTARYLSEWGLTENGRPTVTATSYLFPVVHAGTQAILKISADTDECRGNALMAWWDGSGAAPVINHDRNAILLERAMGPGSLAQLSLAGDDDDATRIICVVAAQLHSHRAPCTPDILPLEDWFDDLLRFDATAETWLTDCAHEARNLLAEQADHTILHGDLHHGNILDFGPKGWLAIDPKGLRGERAADFAALFLNPDLAEPDGRHVTASSHFVCRVQLVSTLAGLDPIRLLRWIRAWSALSAVWFLEDGLTPLVQRQIVDLASTALER</sequence>
<protein>
    <recommendedName>
        <fullName evidence="3">Streptomycin 6-kinase</fullName>
    </recommendedName>
</protein>
<accession>A0A7Y7IW91</accession>
<dbReference type="GO" id="GO:0019748">
    <property type="term" value="P:secondary metabolic process"/>
    <property type="evidence" value="ECO:0007669"/>
    <property type="project" value="InterPro"/>
</dbReference>
<organism evidence="1 2">
    <name type="scientific">Nguyenibacter vanlangensis</name>
    <dbReference type="NCBI Taxonomy" id="1216886"/>
    <lineage>
        <taxon>Bacteria</taxon>
        <taxon>Pseudomonadati</taxon>
        <taxon>Pseudomonadota</taxon>
        <taxon>Alphaproteobacteria</taxon>
        <taxon>Acetobacterales</taxon>
        <taxon>Acetobacteraceae</taxon>
        <taxon>Nguyenibacter</taxon>
    </lineage>
</organism>